<evidence type="ECO:0000313" key="6">
    <source>
        <dbReference type="EMBL" id="MBL0427664.1"/>
    </source>
</evidence>
<keyword evidence="7" id="KW-1185">Reference proteome</keyword>
<comment type="similarity">
    <text evidence="1 5">Belongs to the KptA/TPT1 family.</text>
</comment>
<comment type="caution">
    <text evidence="6">The sequence shown here is derived from an EMBL/GenBank/DDBJ whole genome shotgun (WGS) entry which is preliminary data.</text>
</comment>
<keyword evidence="2 5" id="KW-0808">Transferase</keyword>
<evidence type="ECO:0000313" key="7">
    <source>
        <dbReference type="Proteomes" id="UP000622707"/>
    </source>
</evidence>
<sequence>MVEEDQLVSVSKLLAKVLRHEPELAGLRLDSAGWVRIDDLLHGLAKAGRAPTAAKRLRTAPRITRELVEKVVAGNDKGRFAISEDGQRIRAVQGHSLEVDLGHPVLEPPASLFHGTAWENWGAIAKEGLKPMGRHAVHLYSDAKGALRTGSRHGRAVVLEVAASRMHQDGYEFSLADNGVWLVSDVPAQYLKAR</sequence>
<dbReference type="InterPro" id="IPR002745">
    <property type="entry name" value="Ptrans_KptA/Tpt1"/>
</dbReference>
<dbReference type="InterPro" id="IPR022928">
    <property type="entry name" value="RNA_2'-PTrans_KptA"/>
</dbReference>
<dbReference type="Proteomes" id="UP000622707">
    <property type="component" value="Unassembled WGS sequence"/>
</dbReference>
<dbReference type="PANTHER" id="PTHR12684:SF2">
    <property type="entry name" value="TRNA 2'-PHOSPHOTRANSFERASE 1"/>
    <property type="match status" value="1"/>
</dbReference>
<protein>
    <recommendedName>
        <fullName evidence="5">Probable RNA 2'-phosphotransferase</fullName>
        <ecNumber evidence="5">2.7.1.-</ecNumber>
    </recommendedName>
</protein>
<name>A0ABS1JTU8_9BURK</name>
<dbReference type="EC" id="2.7.1.-" evidence="5"/>
<dbReference type="PANTHER" id="PTHR12684">
    <property type="entry name" value="PUTATIVE PHOSPHOTRANSFERASE"/>
    <property type="match status" value="1"/>
</dbReference>
<comment type="function">
    <text evidence="4 5">Removes the 2'-phosphate from RNA via an intermediate in which the phosphate is ADP-ribosylated by NAD followed by a presumed transesterification to release the RNA and generate ADP-ribose 1''-2''-cyclic phosphate (APPR&gt;P). May function as an ADP-ribosylase.</text>
</comment>
<reference evidence="6 7" key="1">
    <citation type="journal article" date="2017" name="Int. J. Syst. Evol. Microbiol.">
        <title>Ramlibacter alkalitolerans sp. nov., alkali-tolerant bacterium isolated from soil of ginseng.</title>
        <authorList>
            <person name="Lee D.H."/>
            <person name="Cha C.J."/>
        </authorList>
    </citation>
    <scope>NUCLEOTIDE SEQUENCE [LARGE SCALE GENOMIC DNA]</scope>
    <source>
        <strain evidence="6 7">KACC 19305</strain>
    </source>
</reference>
<dbReference type="Gene3D" id="3.20.170.30">
    <property type="match status" value="1"/>
</dbReference>
<proteinExistence type="inferred from homology"/>
<dbReference type="Pfam" id="PF01885">
    <property type="entry name" value="PTS_2-RNA"/>
    <property type="match status" value="1"/>
</dbReference>
<evidence type="ECO:0000256" key="3">
    <source>
        <dbReference type="ARBA" id="ARBA00023027"/>
    </source>
</evidence>
<organism evidence="6 7">
    <name type="scientific">Ramlibacter alkalitolerans</name>
    <dbReference type="NCBI Taxonomy" id="2039631"/>
    <lineage>
        <taxon>Bacteria</taxon>
        <taxon>Pseudomonadati</taxon>
        <taxon>Pseudomonadota</taxon>
        <taxon>Betaproteobacteria</taxon>
        <taxon>Burkholderiales</taxon>
        <taxon>Comamonadaceae</taxon>
        <taxon>Ramlibacter</taxon>
    </lineage>
</organism>
<gene>
    <name evidence="5" type="primary">kptA</name>
    <name evidence="6" type="ORF">JI746_21295</name>
</gene>
<dbReference type="EMBL" id="JAEQND010000013">
    <property type="protein sequence ID" value="MBL0427664.1"/>
    <property type="molecule type" value="Genomic_DNA"/>
</dbReference>
<dbReference type="SUPFAM" id="SSF56399">
    <property type="entry name" value="ADP-ribosylation"/>
    <property type="match status" value="1"/>
</dbReference>
<evidence type="ECO:0000256" key="2">
    <source>
        <dbReference type="ARBA" id="ARBA00022679"/>
    </source>
</evidence>
<dbReference type="HAMAP" id="MF_00299">
    <property type="entry name" value="KptA"/>
    <property type="match status" value="1"/>
</dbReference>
<dbReference type="InterPro" id="IPR042081">
    <property type="entry name" value="RNA_2'-PTrans_C"/>
</dbReference>
<dbReference type="RefSeq" id="WP_201692298.1">
    <property type="nucleotide sequence ID" value="NZ_JAEQND010000013.1"/>
</dbReference>
<keyword evidence="3 5" id="KW-0520">NAD</keyword>
<evidence type="ECO:0000256" key="1">
    <source>
        <dbReference type="ARBA" id="ARBA00009836"/>
    </source>
</evidence>
<dbReference type="InterPro" id="IPR042080">
    <property type="entry name" value="RNA_2'-PTrans_N"/>
</dbReference>
<evidence type="ECO:0000256" key="4">
    <source>
        <dbReference type="ARBA" id="ARBA00025212"/>
    </source>
</evidence>
<dbReference type="Gene3D" id="1.10.10.970">
    <property type="entry name" value="RNA 2'-phosphotransferase, Tpt1/KptA family, N-terminal domain"/>
    <property type="match status" value="1"/>
</dbReference>
<evidence type="ECO:0000256" key="5">
    <source>
        <dbReference type="HAMAP-Rule" id="MF_00299"/>
    </source>
</evidence>
<accession>A0ABS1JTU8</accession>